<dbReference type="Proteomes" id="UP000286134">
    <property type="component" value="Unassembled WGS sequence"/>
</dbReference>
<comment type="pathway">
    <text evidence="9">Protein modification; protein ubiquitination.</text>
</comment>
<dbReference type="GO" id="GO:0008270">
    <property type="term" value="F:zinc ion binding"/>
    <property type="evidence" value="ECO:0007669"/>
    <property type="project" value="UniProtKB-UniRule"/>
</dbReference>
<comment type="catalytic activity">
    <reaction evidence="1 9">
        <text>S-ubiquitinyl-[E2 ubiquitin-conjugating enzyme]-L-cysteine + [acceptor protein]-L-lysine = [E2 ubiquitin-conjugating enzyme]-L-cysteine + N(6)-ubiquitinyl-[acceptor protein]-L-lysine.</text>
        <dbReference type="EC" id="2.3.2.27"/>
    </reaction>
</comment>
<dbReference type="CDD" id="cd16482">
    <property type="entry name" value="RING-H2_UBR1-like"/>
    <property type="match status" value="1"/>
</dbReference>
<keyword evidence="2 9" id="KW-0808">Transferase</keyword>
<dbReference type="UniPathway" id="UPA00143"/>
<dbReference type="Pfam" id="PF02207">
    <property type="entry name" value="zf-UBR"/>
    <property type="match status" value="1"/>
</dbReference>
<evidence type="ECO:0000256" key="5">
    <source>
        <dbReference type="ARBA" id="ARBA00022786"/>
    </source>
</evidence>
<keyword evidence="4 9" id="KW-0863">Zinc-finger</keyword>
<dbReference type="SMART" id="SM00396">
    <property type="entry name" value="ZnF_UBR1"/>
    <property type="match status" value="1"/>
</dbReference>
<accession>A0A420HSM9</accession>
<evidence type="ECO:0000256" key="4">
    <source>
        <dbReference type="ARBA" id="ARBA00022771"/>
    </source>
</evidence>
<evidence type="ECO:0000256" key="8">
    <source>
        <dbReference type="PROSITE-ProRule" id="PRU00508"/>
    </source>
</evidence>
<dbReference type="Gene3D" id="2.10.110.30">
    <property type="match status" value="1"/>
</dbReference>
<dbReference type="PROSITE" id="PS51157">
    <property type="entry name" value="ZF_UBR"/>
    <property type="match status" value="1"/>
</dbReference>
<dbReference type="PANTHER" id="PTHR21497:SF24">
    <property type="entry name" value="E3 UBIQUITIN-PROTEIN LIGASE UBR1"/>
    <property type="match status" value="1"/>
</dbReference>
<gene>
    <name evidence="12" type="ORF">OnM2_051032</name>
</gene>
<evidence type="ECO:0000256" key="2">
    <source>
        <dbReference type="ARBA" id="ARBA00022679"/>
    </source>
</evidence>
<name>A0A420HSM9_9PEZI</name>
<evidence type="ECO:0000313" key="13">
    <source>
        <dbReference type="Proteomes" id="UP000286134"/>
    </source>
</evidence>
<evidence type="ECO:0000256" key="3">
    <source>
        <dbReference type="ARBA" id="ARBA00022723"/>
    </source>
</evidence>
<dbReference type="EMBL" id="MCFK01005106">
    <property type="protein sequence ID" value="RKF60444.1"/>
    <property type="molecule type" value="Genomic_DNA"/>
</dbReference>
<feature type="compositionally biased region" description="Acidic residues" evidence="10">
    <location>
        <begin position="423"/>
        <end position="433"/>
    </location>
</feature>
<proteinExistence type="inferred from homology"/>
<comment type="similarity">
    <text evidence="7 9">Belongs to the E3 ubiquitin-protein ligase UBR1-like family.</text>
</comment>
<feature type="region of interest" description="Disordered" evidence="10">
    <location>
        <begin position="411"/>
        <end position="435"/>
    </location>
</feature>
<dbReference type="GO" id="GO:0016567">
    <property type="term" value="P:protein ubiquitination"/>
    <property type="evidence" value="ECO:0007669"/>
    <property type="project" value="UniProtKB-UniRule"/>
</dbReference>
<evidence type="ECO:0000256" key="7">
    <source>
        <dbReference type="ARBA" id="ARBA00046341"/>
    </source>
</evidence>
<dbReference type="STRING" id="212602.A0A420HSM9"/>
<dbReference type="InterPro" id="IPR003126">
    <property type="entry name" value="Znf_UBR"/>
</dbReference>
<dbReference type="GO" id="GO:0005737">
    <property type="term" value="C:cytoplasm"/>
    <property type="evidence" value="ECO:0007669"/>
    <property type="project" value="TreeGrafter"/>
</dbReference>
<dbReference type="InterPro" id="IPR044046">
    <property type="entry name" value="E3_ligase_UBR-like_C"/>
</dbReference>
<keyword evidence="5 9" id="KW-0833">Ubl conjugation pathway</keyword>
<feature type="zinc finger region" description="UBR-type" evidence="8">
    <location>
        <begin position="87"/>
        <end position="159"/>
    </location>
</feature>
<dbReference type="InterPro" id="IPR042065">
    <property type="entry name" value="E3_ELL-like"/>
</dbReference>
<dbReference type="GO" id="GO:0071596">
    <property type="term" value="P:ubiquitin-dependent protein catabolic process via the N-end rule pathway"/>
    <property type="evidence" value="ECO:0007669"/>
    <property type="project" value="UniProtKB-UniRule"/>
</dbReference>
<dbReference type="Pfam" id="PF18995">
    <property type="entry name" value="PRT6_C"/>
    <property type="match status" value="1"/>
</dbReference>
<dbReference type="EC" id="2.3.2.27" evidence="9"/>
<evidence type="ECO:0000256" key="10">
    <source>
        <dbReference type="SAM" id="MobiDB-lite"/>
    </source>
</evidence>
<dbReference type="GO" id="GO:0000151">
    <property type="term" value="C:ubiquitin ligase complex"/>
    <property type="evidence" value="ECO:0007669"/>
    <property type="project" value="TreeGrafter"/>
</dbReference>
<dbReference type="FunFam" id="2.10.110.30:FF:000001">
    <property type="entry name" value="E3 ubiquitin-protein ligase UBR2 isoform 1"/>
    <property type="match status" value="1"/>
</dbReference>
<dbReference type="GO" id="GO:0061630">
    <property type="term" value="F:ubiquitin protein ligase activity"/>
    <property type="evidence" value="ECO:0007669"/>
    <property type="project" value="UniProtKB-UniRule"/>
</dbReference>
<evidence type="ECO:0000256" key="9">
    <source>
        <dbReference type="RuleBase" id="RU366018"/>
    </source>
</evidence>
<dbReference type="OrthoDB" id="26387at2759"/>
<reference evidence="12 13" key="1">
    <citation type="journal article" date="2018" name="BMC Genomics">
        <title>Comparative genome analyses reveal sequence features reflecting distinct modes of host-adaptation between dicot and monocot powdery mildew.</title>
        <authorList>
            <person name="Wu Y."/>
            <person name="Ma X."/>
            <person name="Pan Z."/>
            <person name="Kale S.D."/>
            <person name="Song Y."/>
            <person name="King H."/>
            <person name="Zhang Q."/>
            <person name="Presley C."/>
            <person name="Deng X."/>
            <person name="Wei C.I."/>
            <person name="Xiao S."/>
        </authorList>
    </citation>
    <scope>NUCLEOTIDE SEQUENCE [LARGE SCALE GENOMIC DNA]</scope>
    <source>
        <strain evidence="12">UMSG2</strain>
    </source>
</reference>
<evidence type="ECO:0000256" key="6">
    <source>
        <dbReference type="ARBA" id="ARBA00022833"/>
    </source>
</evidence>
<dbReference type="InterPro" id="IPR036390">
    <property type="entry name" value="WH_DNA-bd_sf"/>
</dbReference>
<evidence type="ECO:0000256" key="1">
    <source>
        <dbReference type="ARBA" id="ARBA00000900"/>
    </source>
</evidence>
<comment type="function">
    <text evidence="9">Ubiquitin ligase protein which is a component of the N-end rule pathway. Recognizes and binds to proteins bearing specific N-terminal residues that are destabilizing according to the N-end rule, leading to their ubiquitination and subsequent degradation.</text>
</comment>
<keyword evidence="13" id="KW-1185">Reference proteome</keyword>
<comment type="caution">
    <text evidence="12">The sequence shown here is derived from an EMBL/GenBank/DDBJ whole genome shotgun (WGS) entry which is preliminary data.</text>
</comment>
<keyword evidence="6 9" id="KW-0862">Zinc</keyword>
<dbReference type="SUPFAM" id="SSF46785">
    <property type="entry name" value="Winged helix' DNA-binding domain"/>
    <property type="match status" value="1"/>
</dbReference>
<dbReference type="CDD" id="cd19673">
    <property type="entry name" value="UBR-box_UBR3"/>
    <property type="match status" value="1"/>
</dbReference>
<protein>
    <recommendedName>
        <fullName evidence="9">E3 ubiquitin-protein ligase</fullName>
        <ecNumber evidence="9">2.3.2.27</ecNumber>
    </recommendedName>
</protein>
<dbReference type="InterPro" id="IPR039164">
    <property type="entry name" value="UBR1-like"/>
</dbReference>
<dbReference type="PANTHER" id="PTHR21497">
    <property type="entry name" value="UBIQUITIN LIGASE E3 ALPHA-RELATED"/>
    <property type="match status" value="1"/>
</dbReference>
<organism evidence="12 13">
    <name type="scientific">Erysiphe neolycopersici</name>
    <dbReference type="NCBI Taxonomy" id="212602"/>
    <lineage>
        <taxon>Eukaryota</taxon>
        <taxon>Fungi</taxon>
        <taxon>Dikarya</taxon>
        <taxon>Ascomycota</taxon>
        <taxon>Pezizomycotina</taxon>
        <taxon>Leotiomycetes</taxon>
        <taxon>Erysiphales</taxon>
        <taxon>Erysiphaceae</taxon>
        <taxon>Erysiphe</taxon>
    </lineage>
</organism>
<keyword evidence="3 9" id="KW-0479">Metal-binding</keyword>
<dbReference type="InterPro" id="IPR055194">
    <property type="entry name" value="UBR1-like_WH"/>
</dbReference>
<evidence type="ECO:0000259" key="11">
    <source>
        <dbReference type="PROSITE" id="PS51157"/>
    </source>
</evidence>
<dbReference type="Pfam" id="PF22960">
    <property type="entry name" value="WHD_UBR1"/>
    <property type="match status" value="1"/>
</dbReference>
<feature type="domain" description="UBR-type" evidence="11">
    <location>
        <begin position="87"/>
        <end position="159"/>
    </location>
</feature>
<dbReference type="Gene3D" id="1.10.10.2670">
    <property type="entry name" value="E3 ubiquitin-protein ligase"/>
    <property type="match status" value="1"/>
</dbReference>
<sequence length="2175" mass="246929">MEDMSTQEQQLCAFLRDLPRIHQNRYEEAAENELIRNLFWSLAGGSSDYLRLFFPDHVRPLPNTKWKLRKAQGGADGDEFTEAARGKSCGHIFKSGEATYRCKTCGADDTCVLCSRCYDSSDHSGHMVYVSVSSGNSGCCDCGDLEAWRIPVHCAIHTSLSESSDQKRTAKGKAPALPQGLAEAIRMTIGRVFDFICDVISCSPEQFRLQKTKQSILLDEKMSRLTSRFYGGDIIEENCEFALLLWNDEKHTVIEVRDQVARACKVSSQESLQRAYETDDIGRSIIKYSYDVDELLRVSQIIEQIKVTVTIRSARDTFREQMCGTIVEWLGDIAGCSVGSDHDILRRVICEEMLKPWSTGSHATNVDIGMNGIDDHEKEDFDDLRDIRRGLLERQEFIQRAVAIAANLESDTDGSDAANMNEANDDNDDELDSFDIYPVSDDRTMAIGGEDETESDSNIEASSFGADQHYAAAGTLETDVDGDIDMGDPVASSPMEDLEAIMAGYPLPPFQQIQNREIAQPNSSNNNVHPSVSSAVHSKFHMVPLTPHQPSNEEVFSTAPRYWLETPAGFLERATYLPHEDLWNTLRLDWMILFDLRMWKKVRIGLRDLYISTIVSIPEFKRILGLRFAGLYTTLAQLYLIADREPDHSIINISLQMLTTPSITCEIVQRGNFLTKLMAILYTFLTTRQVGHPYQINPNATLAFESGSITNRRMYHFFMDLKFLFGSEYIQKMLRLEEIYTLQFLDLVKLHQGICPNVRAVGEHVEYETDAWINASLITREINRICRQFSESFKSIVEENYSCISRAIRTTAKAVIFNSLGAERKRFTQSEIKEEIRFKKVGDYEFDMHEIPNGGYQYLVVKFDLKYQPISFHHALHYTLSWLIEHAQNIKLEKLIELLSFTSNDLFEKSRAMGQRSMISRSFTPEDHLMAAFDYPLRVCAWLAQMKAGMWVRNGMSFRHQMSTYRGVNQREVSHHRDIFLLQTAMVVCSPARVLASAIDRYGLEHWMKGIYEQQSTDGVEDSQILDVVEDLIHLLIVLLSDRTFLAGNNEGLSSHVLAMRRDIIHVLCFKPLPFSDICNKLPDRFQDLEESQDILDEMTTFKPPEGLSDVGTFELKEEFSVEIDPYISHYNKNQREESENVYKSWMAKKTGQPISEIVYEPKLPPIHCGAFSDLARFTMTGLFAQIIYYSLLYALKAKELTSSVPMTRVEAFLQVVLHLVLIAVSEDRTSEENLKDAKDAKDSFVHISLTRDARTNFLINAPNSRTIASILEILSRKDELKACHPKILLVLKGMKQKYPLTFEKTFSQIGVTIDRISTLSPVNSNAIADHERKKQAALARQAKVMAQFQQQQKTFLDNQGDINWGEEDSSEENIIAEDNSDSQKIYWQHLSGTCILCQEETKDSRLYGTFALIKNSTILRQTDFNDSDFVREVINTPNSLDHCADHIRPFGVAGENHEKVRKIHTNGSQIEVDRYFVGKGFPPESTISGPVSVGCGHIMHYKCFAVYYGASQRRQQTQIARHHPEDLKLNEFVCPLCKALGNSFLPVVWSPKEKISIGTFEPKIPFNDWLDRVIGSQTYSGSNRNDFIRHGGQAIEYLMKSNKRTLAAHLESQIPALFLEARGSAGPTPAHQFLSSTDSRYNSTIWGYNSSSSSSTSSQQTTNLSPLFELIISYRRLTETMFKNKLPMKHHFGVHKQYIHDGSLDLAGSDTLAKTLGFSISAVEIQQRGVASLPGTTFLETIPQQVLTHLRTLSETASSFLSIGGIRSAGENCITKEFETDFEEQLSQLFLYPINSNSNSPLLSQDIFIFLTECSLCLIPMENLDIMHVIRLCFLAEIVKVILKMGENSEVMSPYRMWLSSSMIRYRSVKNNAYPFSGSNFQKLCCQIHDWSTNEDNSTFTSHEELRNDQSYFADGDQSFQAFVQKYALTFLRKVVLLLHVRYGASFHNRSTCSWDTNELDRLTEALQLPKFSQICSIQNDTTLASLVKGWISNLVYKRSGPVFRLPISISHPTIFELVGLPKNYDILMEEAMKRRCPTTGKDVSDPMLCLFCGVIICGQSVCCLKQGERGGRIMEIGGGQQHVEKCQKNIALFLNIRKCCVFYVHNTSGSWTVAPYINKYGEVDPGLRHSRQLFLNQKRYDALLRTVWLSHGIPSIISRKLEMDMNNGGWETI</sequence>
<evidence type="ECO:0000313" key="12">
    <source>
        <dbReference type="EMBL" id="RKF60444.1"/>
    </source>
</evidence>